<dbReference type="InterPro" id="IPR029098">
    <property type="entry name" value="Acetyltransf_C"/>
</dbReference>
<dbReference type="EC" id="2.3.1.129" evidence="7"/>
<reference evidence="7" key="1">
    <citation type="submission" date="2023-03" db="EMBL/GenBank/DDBJ databases">
        <title>Lomoglobus Profundus gen. nov., sp. nov., a novel member of the phylum Verrucomicrobia, isolated from deep-marine sediment of South China Sea.</title>
        <authorList>
            <person name="Ahmad T."/>
            <person name="Ishaq S.E."/>
            <person name="Wang F."/>
        </authorList>
    </citation>
    <scope>NUCLEOTIDE SEQUENCE</scope>
    <source>
        <strain evidence="7">LMO-M01</strain>
    </source>
</reference>
<keyword evidence="4" id="KW-0443">Lipid metabolism</keyword>
<dbReference type="PIRSF" id="PIRSF000456">
    <property type="entry name" value="UDP-GlcNAc_acltr"/>
    <property type="match status" value="1"/>
</dbReference>
<evidence type="ECO:0000256" key="1">
    <source>
        <dbReference type="ARBA" id="ARBA00022516"/>
    </source>
</evidence>
<dbReference type="Pfam" id="PF13720">
    <property type="entry name" value="Acetyltransf_11"/>
    <property type="match status" value="1"/>
</dbReference>
<dbReference type="CDD" id="cd03351">
    <property type="entry name" value="LbH_UDP-GlcNAc_AT"/>
    <property type="match status" value="1"/>
</dbReference>
<keyword evidence="8" id="KW-1185">Reference proteome</keyword>
<keyword evidence="1" id="KW-0444">Lipid biosynthesis</keyword>
<dbReference type="NCBIfam" id="NF003657">
    <property type="entry name" value="PRK05289.1"/>
    <property type="match status" value="1"/>
</dbReference>
<organism evidence="7 8">
    <name type="scientific">Synoicihabitans lomoniglobus</name>
    <dbReference type="NCBI Taxonomy" id="2909285"/>
    <lineage>
        <taxon>Bacteria</taxon>
        <taxon>Pseudomonadati</taxon>
        <taxon>Verrucomicrobiota</taxon>
        <taxon>Opitutia</taxon>
        <taxon>Opitutales</taxon>
        <taxon>Opitutaceae</taxon>
        <taxon>Synoicihabitans</taxon>
    </lineage>
</organism>
<sequence length="261" mass="27768">MSTQIHPTAVVDPTAQLGADVDVGPLAFVGPGVELGDGTRLHHHAAVEGNTIMGAGCEVYPFANIGAKTQDLKYRGGNPGVRIGDRNVFREYVTVHTGTDPDAMTVVGHDNVLLAHCHVAHDCVLGNHIIASNSTGIAGHCVVEDHVVFGAVSGIHQFCRIGAHAMISAYAKIVQDIAPFMIADGQPAVIRAINKIGLERRGFTPEQLDRIKHLFRTLFRDGLNRSQALEKLKAHAAADSDEFRAVLAFAESSHRGLAPGA</sequence>
<dbReference type="InterPro" id="IPR010137">
    <property type="entry name" value="Lipid_A_LpxA"/>
</dbReference>
<dbReference type="Gene3D" id="1.20.1180.10">
    <property type="entry name" value="Udp N-acetylglucosamine O-acyltransferase, C-terminal domain"/>
    <property type="match status" value="1"/>
</dbReference>
<keyword evidence="2" id="KW-0441">Lipid A biosynthesis</keyword>
<dbReference type="InterPro" id="IPR011004">
    <property type="entry name" value="Trimer_LpxA-like_sf"/>
</dbReference>
<dbReference type="PANTHER" id="PTHR43480">
    <property type="entry name" value="ACYL-[ACYL-CARRIER-PROTEIN]--UDP-N-ACETYLGLUCOSAMINE O-ACYLTRANSFERASE"/>
    <property type="match status" value="1"/>
</dbReference>
<evidence type="ECO:0000313" key="8">
    <source>
        <dbReference type="Proteomes" id="UP001218638"/>
    </source>
</evidence>
<dbReference type="GO" id="GO:0016020">
    <property type="term" value="C:membrane"/>
    <property type="evidence" value="ECO:0007669"/>
    <property type="project" value="GOC"/>
</dbReference>
<dbReference type="SUPFAM" id="SSF51161">
    <property type="entry name" value="Trimeric LpxA-like enzymes"/>
    <property type="match status" value="1"/>
</dbReference>
<dbReference type="InterPro" id="IPR037157">
    <property type="entry name" value="Acetyltransf_C_sf"/>
</dbReference>
<name>A0AAF0CQE9_9BACT</name>
<evidence type="ECO:0000259" key="6">
    <source>
        <dbReference type="Pfam" id="PF13720"/>
    </source>
</evidence>
<dbReference type="PANTHER" id="PTHR43480:SF1">
    <property type="entry name" value="ACYL-[ACYL-CARRIER-PROTEIN]--UDP-N-ACETYLGLUCOSAMINE O-ACYLTRANSFERASE, MITOCHONDRIAL-RELATED"/>
    <property type="match status" value="1"/>
</dbReference>
<dbReference type="KEGG" id="slom:PXH66_04695"/>
<protein>
    <submittedName>
        <fullName evidence="7">Acyl-ACP--UDP-N-acetylglucosamine O-acyltransferase</fullName>
        <ecNumber evidence="7">2.3.1.129</ecNumber>
    </submittedName>
</protein>
<gene>
    <name evidence="7" type="primary">lpxA</name>
    <name evidence="7" type="ORF">PXH66_04695</name>
</gene>
<proteinExistence type="predicted"/>
<evidence type="ECO:0000256" key="3">
    <source>
        <dbReference type="ARBA" id="ARBA00022679"/>
    </source>
</evidence>
<dbReference type="RefSeq" id="WP_330928397.1">
    <property type="nucleotide sequence ID" value="NZ_CP119075.1"/>
</dbReference>
<dbReference type="Proteomes" id="UP001218638">
    <property type="component" value="Chromosome"/>
</dbReference>
<evidence type="ECO:0000313" key="7">
    <source>
        <dbReference type="EMBL" id="WED66142.1"/>
    </source>
</evidence>
<keyword evidence="3 7" id="KW-0808">Transferase</keyword>
<dbReference type="EMBL" id="CP119075">
    <property type="protein sequence ID" value="WED66142.1"/>
    <property type="molecule type" value="Genomic_DNA"/>
</dbReference>
<dbReference type="NCBIfam" id="TIGR01852">
    <property type="entry name" value="lipid_A_lpxA"/>
    <property type="match status" value="1"/>
</dbReference>
<accession>A0AAF0CQE9</accession>
<dbReference type="Gene3D" id="2.160.10.10">
    <property type="entry name" value="Hexapeptide repeat proteins"/>
    <property type="match status" value="1"/>
</dbReference>
<dbReference type="AlphaFoldDB" id="A0AAF0CQE9"/>
<evidence type="ECO:0000256" key="2">
    <source>
        <dbReference type="ARBA" id="ARBA00022556"/>
    </source>
</evidence>
<dbReference type="GO" id="GO:0009245">
    <property type="term" value="P:lipid A biosynthetic process"/>
    <property type="evidence" value="ECO:0007669"/>
    <property type="project" value="UniProtKB-KW"/>
</dbReference>
<dbReference type="GO" id="GO:0008780">
    <property type="term" value="F:acyl-[acyl-carrier-protein]-UDP-N-acetylglucosamine O-acyltransferase activity"/>
    <property type="evidence" value="ECO:0007669"/>
    <property type="project" value="UniProtKB-EC"/>
</dbReference>
<keyword evidence="5 7" id="KW-0012">Acyltransferase</keyword>
<feature type="domain" description="UDP N-acetylglucosamine O-acyltransferase C-terminal" evidence="6">
    <location>
        <begin position="176"/>
        <end position="257"/>
    </location>
</feature>
<evidence type="ECO:0000256" key="4">
    <source>
        <dbReference type="ARBA" id="ARBA00023098"/>
    </source>
</evidence>
<evidence type="ECO:0000256" key="5">
    <source>
        <dbReference type="ARBA" id="ARBA00023315"/>
    </source>
</evidence>